<evidence type="ECO:0000256" key="1">
    <source>
        <dbReference type="SAM" id="SignalP"/>
    </source>
</evidence>
<name>A0A839AFM5_9HYPH</name>
<dbReference type="RefSeq" id="WP_182165680.1">
    <property type="nucleotide sequence ID" value="NZ_JACFXV010000053.1"/>
</dbReference>
<reference evidence="2 3" key="1">
    <citation type="submission" date="2020-07" db="EMBL/GenBank/DDBJ databases">
        <title>Stappia sp., F7233, whole genome shotgun sequencing project.</title>
        <authorList>
            <person name="Jiang S."/>
            <person name="Liu Z.W."/>
            <person name="Du Z.J."/>
        </authorList>
    </citation>
    <scope>NUCLEOTIDE SEQUENCE [LARGE SCALE GENOMIC DNA]</scope>
    <source>
        <strain evidence="2 3">F7233</strain>
    </source>
</reference>
<feature type="signal peptide" evidence="1">
    <location>
        <begin position="1"/>
        <end position="20"/>
    </location>
</feature>
<accession>A0A839AFM5</accession>
<dbReference type="Proteomes" id="UP000541109">
    <property type="component" value="Unassembled WGS sequence"/>
</dbReference>
<keyword evidence="3" id="KW-1185">Reference proteome</keyword>
<comment type="caution">
    <text evidence="2">The sequence shown here is derived from an EMBL/GenBank/DDBJ whole genome shotgun (WGS) entry which is preliminary data.</text>
</comment>
<evidence type="ECO:0000313" key="2">
    <source>
        <dbReference type="EMBL" id="MBA5777896.1"/>
    </source>
</evidence>
<protein>
    <submittedName>
        <fullName evidence="2">DUF992 domain-containing protein</fullName>
    </submittedName>
</protein>
<keyword evidence="1" id="KW-0732">Signal</keyword>
<gene>
    <name evidence="2" type="ORF">H2509_12260</name>
</gene>
<sequence>MHRLVVFGLALFALPAAALAQSSAPGVQVGVLSCEVEGGSGFIFGSTKGLQCTFDKAGGGKESYKGTINEFGLDIGTVKEAKVVWAVLAPSADMKPGALAGKYAGVSAGATLGVGLEANALIGGLDRSIALNPLSLGSTQGFDIQAGLASLTLTHQ</sequence>
<dbReference type="EMBL" id="JACFXV010000053">
    <property type="protein sequence ID" value="MBA5777896.1"/>
    <property type="molecule type" value="Genomic_DNA"/>
</dbReference>
<feature type="chain" id="PRO_5032396767" evidence="1">
    <location>
        <begin position="21"/>
        <end position="156"/>
    </location>
</feature>
<dbReference type="PROSITE" id="PS51257">
    <property type="entry name" value="PROKAR_LIPOPROTEIN"/>
    <property type="match status" value="1"/>
</dbReference>
<proteinExistence type="predicted"/>
<dbReference type="Pfam" id="PF06186">
    <property type="entry name" value="DUF992"/>
    <property type="match status" value="1"/>
</dbReference>
<dbReference type="AlphaFoldDB" id="A0A839AFM5"/>
<organism evidence="2 3">
    <name type="scientific">Stappia albiluteola</name>
    <dbReference type="NCBI Taxonomy" id="2758565"/>
    <lineage>
        <taxon>Bacteria</taxon>
        <taxon>Pseudomonadati</taxon>
        <taxon>Pseudomonadota</taxon>
        <taxon>Alphaproteobacteria</taxon>
        <taxon>Hyphomicrobiales</taxon>
        <taxon>Stappiaceae</taxon>
        <taxon>Stappia</taxon>
    </lineage>
</organism>
<evidence type="ECO:0000313" key="3">
    <source>
        <dbReference type="Proteomes" id="UP000541109"/>
    </source>
</evidence>
<dbReference type="InterPro" id="IPR009333">
    <property type="entry name" value="DUF992"/>
</dbReference>